<dbReference type="Gramene" id="PNT60475">
    <property type="protein sequence ID" value="PNT60475"/>
    <property type="gene ID" value="BRADI_5g00313v3"/>
</dbReference>
<reference evidence="2" key="2">
    <citation type="submission" date="2017-06" db="EMBL/GenBank/DDBJ databases">
        <title>WGS assembly of Brachypodium distachyon.</title>
        <authorList>
            <consortium name="The International Brachypodium Initiative"/>
            <person name="Lucas S."/>
            <person name="Harmon-Smith M."/>
            <person name="Lail K."/>
            <person name="Tice H."/>
            <person name="Grimwood J."/>
            <person name="Bruce D."/>
            <person name="Barry K."/>
            <person name="Shu S."/>
            <person name="Lindquist E."/>
            <person name="Wang M."/>
            <person name="Pitluck S."/>
            <person name="Vogel J.P."/>
            <person name="Garvin D.F."/>
            <person name="Mockler T.C."/>
            <person name="Schmutz J."/>
            <person name="Rokhsar D."/>
            <person name="Bevan M.W."/>
        </authorList>
    </citation>
    <scope>NUCLEOTIDE SEQUENCE</scope>
    <source>
        <strain evidence="2">Bd21</strain>
    </source>
</reference>
<organism evidence="2">
    <name type="scientific">Brachypodium distachyon</name>
    <name type="common">Purple false brome</name>
    <name type="synonym">Trachynia distachya</name>
    <dbReference type="NCBI Taxonomy" id="15368"/>
    <lineage>
        <taxon>Eukaryota</taxon>
        <taxon>Viridiplantae</taxon>
        <taxon>Streptophyta</taxon>
        <taxon>Embryophyta</taxon>
        <taxon>Tracheophyta</taxon>
        <taxon>Spermatophyta</taxon>
        <taxon>Magnoliopsida</taxon>
        <taxon>Liliopsida</taxon>
        <taxon>Poales</taxon>
        <taxon>Poaceae</taxon>
        <taxon>BOP clade</taxon>
        <taxon>Pooideae</taxon>
        <taxon>Stipodae</taxon>
        <taxon>Brachypodieae</taxon>
        <taxon>Brachypodium</taxon>
    </lineage>
</organism>
<reference evidence="2 3" key="1">
    <citation type="journal article" date="2010" name="Nature">
        <title>Genome sequencing and analysis of the model grass Brachypodium distachyon.</title>
        <authorList>
            <consortium name="International Brachypodium Initiative"/>
        </authorList>
    </citation>
    <scope>NUCLEOTIDE SEQUENCE [LARGE SCALE GENOMIC DNA]</scope>
    <source>
        <strain evidence="2 3">Bd21</strain>
    </source>
</reference>
<evidence type="ECO:0000256" key="1">
    <source>
        <dbReference type="SAM" id="MobiDB-lite"/>
    </source>
</evidence>
<dbReference type="AlphaFoldDB" id="A0A2K2CEM4"/>
<dbReference type="EnsemblPlants" id="PNT60475">
    <property type="protein sequence ID" value="PNT60475"/>
    <property type="gene ID" value="BRADI_5g00313v3"/>
</dbReference>
<dbReference type="InParanoid" id="A0A2K2CEM4"/>
<dbReference type="EMBL" id="CM000884">
    <property type="protein sequence ID" value="PNT60475.1"/>
    <property type="molecule type" value="Genomic_DNA"/>
</dbReference>
<proteinExistence type="predicted"/>
<reference evidence="3" key="3">
    <citation type="submission" date="2018-08" db="UniProtKB">
        <authorList>
            <consortium name="EnsemblPlants"/>
        </authorList>
    </citation>
    <scope>IDENTIFICATION</scope>
    <source>
        <strain evidence="3">cv. Bd21</strain>
    </source>
</reference>
<keyword evidence="4" id="KW-1185">Reference proteome</keyword>
<evidence type="ECO:0000313" key="4">
    <source>
        <dbReference type="Proteomes" id="UP000008810"/>
    </source>
</evidence>
<name>A0A2K2CEM4_BRADI</name>
<feature type="compositionally biased region" description="Low complexity" evidence="1">
    <location>
        <begin position="86"/>
        <end position="97"/>
    </location>
</feature>
<feature type="non-terminal residue" evidence="2">
    <location>
        <position position="1"/>
    </location>
</feature>
<protein>
    <submittedName>
        <fullName evidence="2 3">Uncharacterized protein</fullName>
    </submittedName>
</protein>
<evidence type="ECO:0000313" key="3">
    <source>
        <dbReference type="EnsemblPlants" id="PNT60475"/>
    </source>
</evidence>
<sequence>LSLPYLPLGLSFSLSLPSKHKRHHAAALISLLRPCPAKLRLAVDSSLTPRLLDPQINFYKTPPTYPETATLAFGMPWPQPSPSGPARPTSSSSATTTLLPTISLAARTTTTTMTAMASRHGSGAAAIADDG</sequence>
<gene>
    <name evidence="2" type="ORF">BRADI_5g00313v3</name>
</gene>
<feature type="region of interest" description="Disordered" evidence="1">
    <location>
        <begin position="74"/>
        <end position="97"/>
    </location>
</feature>
<dbReference type="Proteomes" id="UP000008810">
    <property type="component" value="Chromosome 5"/>
</dbReference>
<evidence type="ECO:0000313" key="2">
    <source>
        <dbReference type="EMBL" id="PNT60475.1"/>
    </source>
</evidence>
<accession>A0A2K2CEM4</accession>